<dbReference type="STRING" id="742152.A0A2H3JW43"/>
<evidence type="ECO:0000313" key="3">
    <source>
        <dbReference type="Proteomes" id="UP000218811"/>
    </source>
</evidence>
<dbReference type="Proteomes" id="UP000218811">
    <property type="component" value="Unassembled WGS sequence"/>
</dbReference>
<protein>
    <recommendedName>
        <fullName evidence="1">COQ9 C-terminal domain-containing protein</fullName>
    </recommendedName>
</protein>
<reference evidence="2 3" key="1">
    <citation type="journal article" date="2012" name="Science">
        <title>The Paleozoic origin of enzymatic lignin decomposition reconstructed from 31 fungal genomes.</title>
        <authorList>
            <person name="Floudas D."/>
            <person name="Binder M."/>
            <person name="Riley R."/>
            <person name="Barry K."/>
            <person name="Blanchette R.A."/>
            <person name="Henrissat B."/>
            <person name="Martinez A.T."/>
            <person name="Otillar R."/>
            <person name="Spatafora J.W."/>
            <person name="Yadav J.S."/>
            <person name="Aerts A."/>
            <person name="Benoit I."/>
            <person name="Boyd A."/>
            <person name="Carlson A."/>
            <person name="Copeland A."/>
            <person name="Coutinho P.M."/>
            <person name="de Vries R.P."/>
            <person name="Ferreira P."/>
            <person name="Findley K."/>
            <person name="Foster B."/>
            <person name="Gaskell J."/>
            <person name="Glotzer D."/>
            <person name="Gorecki P."/>
            <person name="Heitman J."/>
            <person name="Hesse C."/>
            <person name="Hori C."/>
            <person name="Igarashi K."/>
            <person name="Jurgens J.A."/>
            <person name="Kallen N."/>
            <person name="Kersten P."/>
            <person name="Kohler A."/>
            <person name="Kuees U."/>
            <person name="Kumar T.K.A."/>
            <person name="Kuo A."/>
            <person name="LaButti K."/>
            <person name="Larrondo L.F."/>
            <person name="Lindquist E."/>
            <person name="Ling A."/>
            <person name="Lombard V."/>
            <person name="Lucas S."/>
            <person name="Lundell T."/>
            <person name="Martin R."/>
            <person name="McLaughlin D.J."/>
            <person name="Morgenstern I."/>
            <person name="Morin E."/>
            <person name="Murat C."/>
            <person name="Nagy L.G."/>
            <person name="Nolan M."/>
            <person name="Ohm R.A."/>
            <person name="Patyshakuliyeva A."/>
            <person name="Rokas A."/>
            <person name="Ruiz-Duenas F.J."/>
            <person name="Sabat G."/>
            <person name="Salamov A."/>
            <person name="Samejima M."/>
            <person name="Schmutz J."/>
            <person name="Slot J.C."/>
            <person name="St John F."/>
            <person name="Stenlid J."/>
            <person name="Sun H."/>
            <person name="Sun S."/>
            <person name="Syed K."/>
            <person name="Tsang A."/>
            <person name="Wiebenga A."/>
            <person name="Young D."/>
            <person name="Pisabarro A."/>
            <person name="Eastwood D.C."/>
            <person name="Martin F."/>
            <person name="Cullen D."/>
            <person name="Grigoriev I.V."/>
            <person name="Hibbett D.S."/>
        </authorList>
    </citation>
    <scope>NUCLEOTIDE SEQUENCE [LARGE SCALE GENOMIC DNA]</scope>
    <source>
        <strain evidence="2 3">MD-104</strain>
    </source>
</reference>
<accession>A0A2H3JW43</accession>
<dbReference type="GO" id="GO:0006744">
    <property type="term" value="P:ubiquinone biosynthetic process"/>
    <property type="evidence" value="ECO:0007669"/>
    <property type="project" value="UniProtKB-UniPathway"/>
</dbReference>
<keyword evidence="3" id="KW-1185">Reference proteome</keyword>
<gene>
    <name evidence="2" type="ORF">WOLCODRAFT_137666</name>
</gene>
<dbReference type="AlphaFoldDB" id="A0A2H3JW43"/>
<sequence length="211" mass="22533">MSSSRAKLLQLALPLVRTHGFTRQALSSAALSLPGHSAEPLSETAVSALFGEGDDARRALFQAWLEDARAQMRQASLPVLQEVLSHRLRLNEPVLGHLPEAFALLVSPAPGLPPLDPTPALRHAASIADESCHIIGDTSVGPSWYARRASIASVYAAAELHQLTSPKTAFDFLDGLLDTASKAESLFNDAGIFAGYIGRSWAGIIRSRGLF</sequence>
<dbReference type="UniPathway" id="UPA00232"/>
<feature type="domain" description="COQ9 C-terminal" evidence="1">
    <location>
        <begin position="120"/>
        <end position="170"/>
    </location>
</feature>
<organism evidence="2 3">
    <name type="scientific">Wolfiporia cocos (strain MD-104)</name>
    <name type="common">Brown rot fungus</name>
    <dbReference type="NCBI Taxonomy" id="742152"/>
    <lineage>
        <taxon>Eukaryota</taxon>
        <taxon>Fungi</taxon>
        <taxon>Dikarya</taxon>
        <taxon>Basidiomycota</taxon>
        <taxon>Agaricomycotina</taxon>
        <taxon>Agaricomycetes</taxon>
        <taxon>Polyporales</taxon>
        <taxon>Phaeolaceae</taxon>
        <taxon>Wolfiporia</taxon>
    </lineage>
</organism>
<name>A0A2H3JW43_WOLCO</name>
<dbReference type="EMBL" id="KB468124">
    <property type="protein sequence ID" value="PCH42058.1"/>
    <property type="molecule type" value="Genomic_DNA"/>
</dbReference>
<dbReference type="OrthoDB" id="619536at2759"/>
<dbReference type="InterPro" id="IPR013718">
    <property type="entry name" value="COQ9_C"/>
</dbReference>
<evidence type="ECO:0000259" key="1">
    <source>
        <dbReference type="Pfam" id="PF08511"/>
    </source>
</evidence>
<dbReference type="Pfam" id="PF08511">
    <property type="entry name" value="COQ9"/>
    <property type="match status" value="1"/>
</dbReference>
<evidence type="ECO:0000313" key="2">
    <source>
        <dbReference type="EMBL" id="PCH42058.1"/>
    </source>
</evidence>
<proteinExistence type="predicted"/>
<dbReference type="OMA" id="RHNIHIA"/>